<reference evidence="3" key="1">
    <citation type="submission" date="2020-04" db="EMBL/GenBank/DDBJ databases">
        <authorList>
            <person name="Zhang T."/>
        </authorList>
    </citation>
    <scope>NUCLEOTIDE SEQUENCE</scope>
    <source>
        <strain evidence="3">HKST-UBA14</strain>
    </source>
</reference>
<feature type="domain" description="SsuA/THI5-like" evidence="2">
    <location>
        <begin position="69"/>
        <end position="273"/>
    </location>
</feature>
<reference evidence="3" key="2">
    <citation type="journal article" date="2021" name="Microbiome">
        <title>Successional dynamics and alternative stable states in a saline activated sludge microbial community over 9 years.</title>
        <authorList>
            <person name="Wang Y."/>
            <person name="Ye J."/>
            <person name="Ju F."/>
            <person name="Liu L."/>
            <person name="Boyd J.A."/>
            <person name="Deng Y."/>
            <person name="Parks D.H."/>
            <person name="Jiang X."/>
            <person name="Yin X."/>
            <person name="Woodcroft B.J."/>
            <person name="Tyson G.W."/>
            <person name="Hugenholtz P."/>
            <person name="Polz M.F."/>
            <person name="Zhang T."/>
        </authorList>
    </citation>
    <scope>NUCLEOTIDE SEQUENCE</scope>
    <source>
        <strain evidence="3">HKST-UBA14</strain>
    </source>
</reference>
<dbReference type="Gene3D" id="3.40.190.10">
    <property type="entry name" value="Periplasmic binding protein-like II"/>
    <property type="match status" value="2"/>
</dbReference>
<dbReference type="Pfam" id="PF09084">
    <property type="entry name" value="NMT1"/>
    <property type="match status" value="1"/>
</dbReference>
<sequence>MNDPYDSTPTVDLRKDIETLETHAKIRKSTLLIIFVLSALLFLFVFYQNRPQPGSVTVGTVEGQYSGLIWVAKARGDFEYNSVYVDIKTCKTTDQCINWVNSGTIDIAVVDDYALTTRISRSKDLRAFASVGQFESTEIIYDFKKGYGSLPEIENLEVGLTSDSLSEYWFYQAVMDLGYDISDYEIVETDPYDISHSMSIGEIIAGVTWNPLAYDVKNELSHKITSENLQHGEKNYWLLVSNKEYLDTNHELAGRFLNALLNAENYIKTNPTESKQIMADSSHLDYEYMDDIWRKSNFELILSNEIVNQINYQLSWRNANKLSEDNIQLRSSEIVYTSVIENVKPHGLLGVSTSAELEEL</sequence>
<proteinExistence type="predicted"/>
<dbReference type="AlphaFoldDB" id="A0A955RIV0"/>
<keyword evidence="1" id="KW-1133">Transmembrane helix</keyword>
<accession>A0A955RIV0</accession>
<keyword evidence="1" id="KW-0472">Membrane</keyword>
<evidence type="ECO:0000313" key="3">
    <source>
        <dbReference type="EMBL" id="MCA9383276.1"/>
    </source>
</evidence>
<keyword evidence="1" id="KW-0812">Transmembrane</keyword>
<dbReference type="SUPFAM" id="SSF53850">
    <property type="entry name" value="Periplasmic binding protein-like II"/>
    <property type="match status" value="1"/>
</dbReference>
<dbReference type="InterPro" id="IPR015168">
    <property type="entry name" value="SsuA/THI5"/>
</dbReference>
<evidence type="ECO:0000259" key="2">
    <source>
        <dbReference type="Pfam" id="PF09084"/>
    </source>
</evidence>
<feature type="transmembrane region" description="Helical" evidence="1">
    <location>
        <begin position="30"/>
        <end position="47"/>
    </location>
</feature>
<comment type="caution">
    <text evidence="3">The sequence shown here is derived from an EMBL/GenBank/DDBJ whole genome shotgun (WGS) entry which is preliminary data.</text>
</comment>
<name>A0A955RIV0_9BACT</name>
<protein>
    <submittedName>
        <fullName evidence="3">ABC transporter substrate-binding protein</fullName>
    </submittedName>
</protein>
<evidence type="ECO:0000256" key="1">
    <source>
        <dbReference type="SAM" id="Phobius"/>
    </source>
</evidence>
<gene>
    <name evidence="3" type="ORF">KC909_02840</name>
</gene>
<dbReference type="Proteomes" id="UP000783287">
    <property type="component" value="Unassembled WGS sequence"/>
</dbReference>
<evidence type="ECO:0000313" key="4">
    <source>
        <dbReference type="Proteomes" id="UP000783287"/>
    </source>
</evidence>
<dbReference type="EMBL" id="JAGQLK010000048">
    <property type="protein sequence ID" value="MCA9383276.1"/>
    <property type="molecule type" value="Genomic_DNA"/>
</dbReference>
<dbReference type="PANTHER" id="PTHR30024">
    <property type="entry name" value="ALIPHATIC SULFONATES-BINDING PROTEIN-RELATED"/>
    <property type="match status" value="1"/>
</dbReference>
<organism evidence="3 4">
    <name type="scientific">Candidatus Dojkabacteria bacterium</name>
    <dbReference type="NCBI Taxonomy" id="2099670"/>
    <lineage>
        <taxon>Bacteria</taxon>
        <taxon>Candidatus Dojkabacteria</taxon>
    </lineage>
</organism>